<gene>
    <name evidence="1" type="ORF">GAO09_00080</name>
</gene>
<dbReference type="EMBL" id="WIXI01000019">
    <property type="protein sequence ID" value="MQY44474.1"/>
    <property type="molecule type" value="Genomic_DNA"/>
</dbReference>
<dbReference type="AlphaFoldDB" id="A0A6A8A245"/>
<evidence type="ECO:0000313" key="2">
    <source>
        <dbReference type="Proteomes" id="UP000435138"/>
    </source>
</evidence>
<organism evidence="1 2">
    <name type="scientific">Endobacterium cereale</name>
    <dbReference type="NCBI Taxonomy" id="2663029"/>
    <lineage>
        <taxon>Bacteria</taxon>
        <taxon>Pseudomonadati</taxon>
        <taxon>Pseudomonadota</taxon>
        <taxon>Alphaproteobacteria</taxon>
        <taxon>Hyphomicrobiales</taxon>
        <taxon>Rhizobiaceae</taxon>
        <taxon>Endobacterium</taxon>
    </lineage>
</organism>
<sequence length="55" mass="5945">QITGLSAPTVNAALADLERLGIVDEVTGRKRGRVFSYRRYLAILSEGTDPLPLSS</sequence>
<feature type="non-terminal residue" evidence="1">
    <location>
        <position position="1"/>
    </location>
</feature>
<name>A0A6A8A245_9HYPH</name>
<keyword evidence="2" id="KW-1185">Reference proteome</keyword>
<accession>A0A6A8A245</accession>
<dbReference type="Proteomes" id="UP000435138">
    <property type="component" value="Unassembled WGS sequence"/>
</dbReference>
<proteinExistence type="predicted"/>
<comment type="caution">
    <text evidence="1">The sequence shown here is derived from an EMBL/GenBank/DDBJ whole genome shotgun (WGS) entry which is preliminary data.</text>
</comment>
<evidence type="ECO:0000313" key="1">
    <source>
        <dbReference type="EMBL" id="MQY44474.1"/>
    </source>
</evidence>
<protein>
    <submittedName>
        <fullName evidence="1">Fic family protein</fullName>
    </submittedName>
</protein>
<reference evidence="1 2" key="1">
    <citation type="submission" date="2019-11" db="EMBL/GenBank/DDBJ databases">
        <title>Genome analysis of Rhizobacterium cereale a novel genus and species isolated from maize roots in North Spain.</title>
        <authorList>
            <person name="Menendez E."/>
            <person name="Flores-Felix J.D."/>
            <person name="Ramirez-Bahena M.-H."/>
            <person name="Igual J.M."/>
            <person name="Garcia-Fraile P."/>
            <person name="Peix A."/>
            <person name="Velazquez E."/>
        </authorList>
    </citation>
    <scope>NUCLEOTIDE SEQUENCE [LARGE SCALE GENOMIC DNA]</scope>
    <source>
        <strain evidence="1 2">RZME27</strain>
    </source>
</reference>